<dbReference type="GO" id="GO:0016747">
    <property type="term" value="F:acyltransferase activity, transferring groups other than amino-acyl groups"/>
    <property type="evidence" value="ECO:0007669"/>
    <property type="project" value="InterPro"/>
</dbReference>
<feature type="transmembrane region" description="Helical" evidence="1">
    <location>
        <begin position="130"/>
        <end position="154"/>
    </location>
</feature>
<keyword evidence="1" id="KW-1133">Transmembrane helix</keyword>
<evidence type="ECO:0000259" key="2">
    <source>
        <dbReference type="Pfam" id="PF01757"/>
    </source>
</evidence>
<keyword evidence="3" id="KW-0012">Acyltransferase</keyword>
<sequence>DLPLIGDRVYSYYFFIGYYIYKYKKHIPINQKNLIITFLGSMAITAFLTASISYSIGDHYEEILEYGNPLIILASAAFFLFVLRLAKYKITPSIKTKKIIDLLSGCSFGIYLIHIIFLDIYKNHMQAADLSAWIAIPMLTITIAIISFVCVWLLRHFKLGRKIT</sequence>
<reference evidence="3" key="2">
    <citation type="submission" date="2021-04" db="EMBL/GenBank/DDBJ databases">
        <authorList>
            <person name="Gilroy R."/>
        </authorList>
    </citation>
    <scope>NUCLEOTIDE SEQUENCE</scope>
    <source>
        <strain evidence="3">ChiGjej1B1-14440</strain>
    </source>
</reference>
<evidence type="ECO:0000313" key="3">
    <source>
        <dbReference type="EMBL" id="HIX80993.1"/>
    </source>
</evidence>
<organism evidence="3 4">
    <name type="scientific">Candidatus Erysipelatoclostridium merdavium</name>
    <dbReference type="NCBI Taxonomy" id="2838566"/>
    <lineage>
        <taxon>Bacteria</taxon>
        <taxon>Bacillati</taxon>
        <taxon>Bacillota</taxon>
        <taxon>Erysipelotrichia</taxon>
        <taxon>Erysipelotrichales</taxon>
        <taxon>Erysipelotrichales incertae sedis</taxon>
    </lineage>
</organism>
<keyword evidence="3" id="KW-0808">Transferase</keyword>
<dbReference type="Pfam" id="PF01757">
    <property type="entry name" value="Acyl_transf_3"/>
    <property type="match status" value="1"/>
</dbReference>
<dbReference type="EMBL" id="DXET01000081">
    <property type="protein sequence ID" value="HIX80993.1"/>
    <property type="molecule type" value="Genomic_DNA"/>
</dbReference>
<name>A0A9D1XK62_9FIRM</name>
<keyword evidence="1" id="KW-0812">Transmembrane</keyword>
<evidence type="ECO:0000313" key="4">
    <source>
        <dbReference type="Proteomes" id="UP000886724"/>
    </source>
</evidence>
<feature type="transmembrane region" description="Helical" evidence="1">
    <location>
        <begin position="66"/>
        <end position="86"/>
    </location>
</feature>
<proteinExistence type="predicted"/>
<dbReference type="Proteomes" id="UP000886724">
    <property type="component" value="Unassembled WGS sequence"/>
</dbReference>
<keyword evidence="1" id="KW-0472">Membrane</keyword>
<gene>
    <name evidence="3" type="ORF">H9980_03335</name>
</gene>
<evidence type="ECO:0000256" key="1">
    <source>
        <dbReference type="SAM" id="Phobius"/>
    </source>
</evidence>
<dbReference type="AlphaFoldDB" id="A0A9D1XK62"/>
<feature type="transmembrane region" description="Helical" evidence="1">
    <location>
        <begin position="98"/>
        <end position="118"/>
    </location>
</feature>
<feature type="domain" description="Acyltransferase 3" evidence="2">
    <location>
        <begin position="11"/>
        <end position="151"/>
    </location>
</feature>
<feature type="non-terminal residue" evidence="3">
    <location>
        <position position="1"/>
    </location>
</feature>
<feature type="transmembrane region" description="Helical" evidence="1">
    <location>
        <begin position="34"/>
        <end position="54"/>
    </location>
</feature>
<protein>
    <submittedName>
        <fullName evidence="3">Acyltransferase family protein</fullName>
    </submittedName>
</protein>
<reference evidence="3" key="1">
    <citation type="journal article" date="2021" name="PeerJ">
        <title>Extensive microbial diversity within the chicken gut microbiome revealed by metagenomics and culture.</title>
        <authorList>
            <person name="Gilroy R."/>
            <person name="Ravi A."/>
            <person name="Getino M."/>
            <person name="Pursley I."/>
            <person name="Horton D.L."/>
            <person name="Alikhan N.F."/>
            <person name="Baker D."/>
            <person name="Gharbi K."/>
            <person name="Hall N."/>
            <person name="Watson M."/>
            <person name="Adriaenssens E.M."/>
            <person name="Foster-Nyarko E."/>
            <person name="Jarju S."/>
            <person name="Secka A."/>
            <person name="Antonio M."/>
            <person name="Oren A."/>
            <person name="Chaudhuri R.R."/>
            <person name="La Ragione R."/>
            <person name="Hildebrand F."/>
            <person name="Pallen M.J."/>
        </authorList>
    </citation>
    <scope>NUCLEOTIDE SEQUENCE</scope>
    <source>
        <strain evidence="3">ChiGjej1B1-14440</strain>
    </source>
</reference>
<comment type="caution">
    <text evidence="3">The sequence shown here is derived from an EMBL/GenBank/DDBJ whole genome shotgun (WGS) entry which is preliminary data.</text>
</comment>
<accession>A0A9D1XK62</accession>
<dbReference type="InterPro" id="IPR002656">
    <property type="entry name" value="Acyl_transf_3_dom"/>
</dbReference>